<dbReference type="Pfam" id="PF11127">
    <property type="entry name" value="YgaP-like_TM"/>
    <property type="match status" value="1"/>
</dbReference>
<dbReference type="EMBL" id="AZRA01000007">
    <property type="protein sequence ID" value="KDB54087.1"/>
    <property type="molecule type" value="Genomic_DNA"/>
</dbReference>
<keyword evidence="1" id="KW-0472">Membrane</keyword>
<comment type="caution">
    <text evidence="3">The sequence shown here is derived from an EMBL/GenBank/DDBJ whole genome shotgun (WGS) entry which is preliminary data.</text>
</comment>
<dbReference type="eggNOG" id="ENOG5032YCZ">
    <property type="taxonomic scope" value="Bacteria"/>
</dbReference>
<proteinExistence type="predicted"/>
<keyword evidence="1" id="KW-0812">Transmembrane</keyword>
<accession>A0A059KRI9</accession>
<protein>
    <recommendedName>
        <fullName evidence="2">Inner membrane protein YgaP-like transmembrane domain-containing protein</fullName>
    </recommendedName>
</protein>
<name>A0A059KRI9_9BURK</name>
<reference evidence="3 4" key="1">
    <citation type="journal article" date="2014" name="FEMS Microbiol. Ecol.">
        <title>Sphaerotilus natans encrusted with nanoball-shaped Fe(III) oxide minerals formed by nitrate-reducing mixotrophic Fe(II) oxidation.</title>
        <authorList>
            <person name="Park S."/>
            <person name="Kim D.H."/>
            <person name="Lee J.H."/>
            <person name="Hur H.G."/>
        </authorList>
    </citation>
    <scope>NUCLEOTIDE SEQUENCE [LARGE SCALE GENOMIC DNA]</scope>
    <source>
        <strain evidence="3 4">DSM 6575</strain>
    </source>
</reference>
<dbReference type="Proteomes" id="UP000026714">
    <property type="component" value="Unassembled WGS sequence"/>
</dbReference>
<evidence type="ECO:0000313" key="4">
    <source>
        <dbReference type="Proteomes" id="UP000026714"/>
    </source>
</evidence>
<gene>
    <name evidence="3" type="ORF">X805_03100</name>
</gene>
<dbReference type="RefSeq" id="WP_037477468.1">
    <property type="nucleotide sequence ID" value="NZ_AZRA01000007.1"/>
</dbReference>
<evidence type="ECO:0000256" key="1">
    <source>
        <dbReference type="SAM" id="Phobius"/>
    </source>
</evidence>
<dbReference type="Gene3D" id="6.10.140.1340">
    <property type="match status" value="1"/>
</dbReference>
<dbReference type="PATRIC" id="fig|1286631.3.peg.305"/>
<dbReference type="AlphaFoldDB" id="A0A059KRI9"/>
<sequence length="77" mass="8197">MTVDRLIRIFAGSFILISLALGVEGSPLFVSPWALAFTAFVGANLLQFGFTNFCPLGLILRKLGVRDDTGGGSSCCR</sequence>
<evidence type="ECO:0000313" key="3">
    <source>
        <dbReference type="EMBL" id="KDB54087.1"/>
    </source>
</evidence>
<evidence type="ECO:0000259" key="2">
    <source>
        <dbReference type="Pfam" id="PF11127"/>
    </source>
</evidence>
<feature type="domain" description="Inner membrane protein YgaP-like transmembrane" evidence="2">
    <location>
        <begin position="2"/>
        <end position="61"/>
    </location>
</feature>
<feature type="transmembrane region" description="Helical" evidence="1">
    <location>
        <begin position="35"/>
        <end position="60"/>
    </location>
</feature>
<keyword evidence="4" id="KW-1185">Reference proteome</keyword>
<dbReference type="InterPro" id="IPR021309">
    <property type="entry name" value="YgaP-like_TM"/>
</dbReference>
<keyword evidence="1" id="KW-1133">Transmembrane helix</keyword>
<organism evidence="3 4">
    <name type="scientific">Sphaerotilus natans subsp. natans DSM 6575</name>
    <dbReference type="NCBI Taxonomy" id="1286631"/>
    <lineage>
        <taxon>Bacteria</taxon>
        <taxon>Pseudomonadati</taxon>
        <taxon>Pseudomonadota</taxon>
        <taxon>Betaproteobacteria</taxon>
        <taxon>Burkholderiales</taxon>
        <taxon>Sphaerotilaceae</taxon>
        <taxon>Sphaerotilus</taxon>
    </lineage>
</organism>
<dbReference type="STRING" id="34103.SAMN05421778_10490"/>